<keyword evidence="2 4" id="KW-0450">Lipoyl</keyword>
<organism evidence="5 6">
    <name type="scientific">Rhodnius prolixus</name>
    <name type="common">Triatomid bug</name>
    <dbReference type="NCBI Taxonomy" id="13249"/>
    <lineage>
        <taxon>Eukaryota</taxon>
        <taxon>Metazoa</taxon>
        <taxon>Ecdysozoa</taxon>
        <taxon>Arthropoda</taxon>
        <taxon>Hexapoda</taxon>
        <taxon>Insecta</taxon>
        <taxon>Pterygota</taxon>
        <taxon>Neoptera</taxon>
        <taxon>Paraneoptera</taxon>
        <taxon>Hemiptera</taxon>
        <taxon>Heteroptera</taxon>
        <taxon>Panheteroptera</taxon>
        <taxon>Cimicomorpha</taxon>
        <taxon>Reduviidae</taxon>
        <taxon>Triatominae</taxon>
        <taxon>Rhodnius</taxon>
    </lineage>
</organism>
<dbReference type="PROSITE" id="PS00189">
    <property type="entry name" value="LIPOYL"/>
    <property type="match status" value="1"/>
</dbReference>
<dbReference type="Proteomes" id="UP000015103">
    <property type="component" value="Unassembled WGS sequence"/>
</dbReference>
<dbReference type="EMBL" id="ACPB03009098">
    <property type="status" value="NOT_ANNOTATED_CDS"/>
    <property type="molecule type" value="Genomic_DNA"/>
</dbReference>
<dbReference type="eggNOG" id="KOG3373">
    <property type="taxonomic scope" value="Eukaryota"/>
</dbReference>
<dbReference type="PROSITE" id="PS50968">
    <property type="entry name" value="BIOTINYL_LIPOYL"/>
    <property type="match status" value="1"/>
</dbReference>
<dbReference type="Pfam" id="PF01597">
    <property type="entry name" value="GCV_H"/>
    <property type="match status" value="1"/>
</dbReference>
<keyword evidence="3 4" id="KW-0809">Transit peptide</keyword>
<proteinExistence type="inferred from homology"/>
<dbReference type="OMA" id="EVCQNDE"/>
<keyword evidence="4" id="KW-0496">Mitochondrion</keyword>
<dbReference type="GO" id="GO:0005960">
    <property type="term" value="C:glycine cleavage complex"/>
    <property type="evidence" value="ECO:0007669"/>
    <property type="project" value="UniProtKB-UniRule"/>
</dbReference>
<keyword evidence="6" id="KW-1185">Reference proteome</keyword>
<dbReference type="CDD" id="cd06848">
    <property type="entry name" value="GCS_H"/>
    <property type="match status" value="1"/>
</dbReference>
<dbReference type="GO" id="GO:0009249">
    <property type="term" value="P:protein lipoylation"/>
    <property type="evidence" value="ECO:0007669"/>
    <property type="project" value="TreeGrafter"/>
</dbReference>
<dbReference type="InterPro" id="IPR002930">
    <property type="entry name" value="GCV_H"/>
</dbReference>
<dbReference type="EnsemblMetazoa" id="RPRC003384-RA">
    <property type="protein sequence ID" value="RPRC003384-PA"/>
    <property type="gene ID" value="RPRC003384"/>
</dbReference>
<name>T1HH61_RHOPR</name>
<dbReference type="STRING" id="13249.T1HH61"/>
<evidence type="ECO:0000256" key="4">
    <source>
        <dbReference type="RuleBase" id="RU364055"/>
    </source>
</evidence>
<dbReference type="FunCoup" id="T1HH61">
    <property type="interactions" value="885"/>
</dbReference>
<evidence type="ECO:0000313" key="5">
    <source>
        <dbReference type="EnsemblMetazoa" id="RPRC003384-PA"/>
    </source>
</evidence>
<comment type="subunit">
    <text evidence="4">The glycine cleavage system is composed of four proteins: P, T, L and H.</text>
</comment>
<dbReference type="Gene3D" id="2.40.50.100">
    <property type="match status" value="1"/>
</dbReference>
<accession>T1HH61</accession>
<evidence type="ECO:0000256" key="2">
    <source>
        <dbReference type="ARBA" id="ARBA00022823"/>
    </source>
</evidence>
<dbReference type="InParanoid" id="T1HH61"/>
<sequence length="161" mass="17512">MATSQFVHCARLLAQPLGSHISVLSCRTVRSIRLNNWSQYRNYTSVKCRLYSDKHEWVEVDGNVGTVGISDYAQEALGDVVFAQLPEVGTEVCQNDEVGALESVKAASELFCPVSGKVVEKNAAVEETPGLINKACYTDGIMTLNIMGKVLNISILKLTSS</sequence>
<dbReference type="InterPro" id="IPR011053">
    <property type="entry name" value="Single_hybrid_motif"/>
</dbReference>
<comment type="function">
    <text evidence="4">The H protein shuttles the methylamine group of glycine from the P protein to the T protein.</text>
</comment>
<protein>
    <recommendedName>
        <fullName evidence="4">Glycine cleavage system H protein</fullName>
    </recommendedName>
</protein>
<comment type="subcellular location">
    <subcellularLocation>
        <location evidence="4">Mitochondrion</location>
    </subcellularLocation>
</comment>
<evidence type="ECO:0000256" key="1">
    <source>
        <dbReference type="ARBA" id="ARBA00009249"/>
    </source>
</evidence>
<dbReference type="NCBIfam" id="NF002270">
    <property type="entry name" value="PRK01202.1"/>
    <property type="match status" value="1"/>
</dbReference>
<dbReference type="HOGENOM" id="CLU_097408_1_1_1"/>
<dbReference type="InterPro" id="IPR000089">
    <property type="entry name" value="Biotin_lipoyl"/>
</dbReference>
<evidence type="ECO:0000256" key="3">
    <source>
        <dbReference type="ARBA" id="ARBA00022946"/>
    </source>
</evidence>
<comment type="similarity">
    <text evidence="1 4">Belongs to the GcvH family.</text>
</comment>
<dbReference type="PANTHER" id="PTHR11715:SF3">
    <property type="entry name" value="GLYCINE CLEAVAGE SYSTEM H PROTEIN-RELATED"/>
    <property type="match status" value="1"/>
</dbReference>
<dbReference type="AlphaFoldDB" id="T1HH61"/>
<dbReference type="InterPro" id="IPR017453">
    <property type="entry name" value="GCV_H_sub"/>
</dbReference>
<dbReference type="PANTHER" id="PTHR11715">
    <property type="entry name" value="GLYCINE CLEAVAGE SYSTEM H PROTEIN"/>
    <property type="match status" value="1"/>
</dbReference>
<evidence type="ECO:0000313" key="6">
    <source>
        <dbReference type="Proteomes" id="UP000015103"/>
    </source>
</evidence>
<dbReference type="VEuPathDB" id="VectorBase:RPRC003384"/>
<comment type="cofactor">
    <cofactor evidence="4">
        <name>(R)-lipoate</name>
        <dbReference type="ChEBI" id="CHEBI:83088"/>
    </cofactor>
    <text evidence="4">Binds 1 lipoyl cofactor covalently.</text>
</comment>
<dbReference type="InterPro" id="IPR003016">
    <property type="entry name" value="2-oxoA_DH_lipoyl-BS"/>
</dbReference>
<reference evidence="5" key="1">
    <citation type="submission" date="2015-05" db="UniProtKB">
        <authorList>
            <consortium name="EnsemblMetazoa"/>
        </authorList>
    </citation>
    <scope>IDENTIFICATION</scope>
</reference>
<dbReference type="NCBIfam" id="TIGR00527">
    <property type="entry name" value="gcvH"/>
    <property type="match status" value="1"/>
</dbReference>
<dbReference type="SUPFAM" id="SSF51230">
    <property type="entry name" value="Single hybrid motif"/>
    <property type="match status" value="1"/>
</dbReference>
<dbReference type="GO" id="GO:0005739">
    <property type="term" value="C:mitochondrion"/>
    <property type="evidence" value="ECO:0007669"/>
    <property type="project" value="UniProtKB-SubCell"/>
</dbReference>
<dbReference type="GO" id="GO:0019464">
    <property type="term" value="P:glycine decarboxylation via glycine cleavage system"/>
    <property type="evidence" value="ECO:0007669"/>
    <property type="project" value="UniProtKB-UniRule"/>
</dbReference>
<dbReference type="InterPro" id="IPR033753">
    <property type="entry name" value="GCV_H/Fam206"/>
</dbReference>